<gene>
    <name evidence="1" type="ORF">BP5796_05687</name>
</gene>
<evidence type="ECO:0000313" key="2">
    <source>
        <dbReference type="Proteomes" id="UP000256328"/>
    </source>
</evidence>
<organism evidence="1 2">
    <name type="scientific">Coleophoma crateriformis</name>
    <dbReference type="NCBI Taxonomy" id="565419"/>
    <lineage>
        <taxon>Eukaryota</taxon>
        <taxon>Fungi</taxon>
        <taxon>Dikarya</taxon>
        <taxon>Ascomycota</taxon>
        <taxon>Pezizomycotina</taxon>
        <taxon>Leotiomycetes</taxon>
        <taxon>Helotiales</taxon>
        <taxon>Dermateaceae</taxon>
        <taxon>Coleophoma</taxon>
    </lineage>
</organism>
<dbReference type="GO" id="GO:0008061">
    <property type="term" value="F:chitin binding"/>
    <property type="evidence" value="ECO:0007669"/>
    <property type="project" value="InterPro"/>
</dbReference>
<dbReference type="EMBL" id="PDLN01000007">
    <property type="protein sequence ID" value="RDW80989.1"/>
    <property type="molecule type" value="Genomic_DNA"/>
</dbReference>
<keyword evidence="2" id="KW-1185">Reference proteome</keyword>
<dbReference type="PANTHER" id="PTHR34997">
    <property type="entry name" value="AM15"/>
    <property type="match status" value="1"/>
</dbReference>
<reference evidence="1 2" key="1">
    <citation type="journal article" date="2018" name="IMA Fungus">
        <title>IMA Genome-F 9: Draft genome sequence of Annulohypoxylon stygium, Aspergillus mulundensis, Berkeleyomyces basicola (syn. Thielaviopsis basicola), Ceratocystis smalleyi, two Cercospora beticola strains, Coleophoma cylindrospora, Fusarium fracticaudum, Phialophora cf. hyalina, and Morchella septimelata.</title>
        <authorList>
            <person name="Wingfield B.D."/>
            <person name="Bills G.F."/>
            <person name="Dong Y."/>
            <person name="Huang W."/>
            <person name="Nel W.J."/>
            <person name="Swalarsk-Parry B.S."/>
            <person name="Vaghefi N."/>
            <person name="Wilken P.M."/>
            <person name="An Z."/>
            <person name="de Beer Z.W."/>
            <person name="De Vos L."/>
            <person name="Chen L."/>
            <person name="Duong T.A."/>
            <person name="Gao Y."/>
            <person name="Hammerbacher A."/>
            <person name="Kikkert J.R."/>
            <person name="Li Y."/>
            <person name="Li H."/>
            <person name="Li K."/>
            <person name="Li Q."/>
            <person name="Liu X."/>
            <person name="Ma X."/>
            <person name="Naidoo K."/>
            <person name="Pethybridge S.J."/>
            <person name="Sun J."/>
            <person name="Steenkamp E.T."/>
            <person name="van der Nest M.A."/>
            <person name="van Wyk S."/>
            <person name="Wingfield M.J."/>
            <person name="Xiong C."/>
            <person name="Yue Q."/>
            <person name="Zhang X."/>
        </authorList>
    </citation>
    <scope>NUCLEOTIDE SEQUENCE [LARGE SCALE GENOMIC DNA]</scope>
    <source>
        <strain evidence="1 2">BP5796</strain>
    </source>
</reference>
<dbReference type="PANTHER" id="PTHR34997:SF1">
    <property type="entry name" value="PEPTIDOGLYCAN-BINDING LYSIN DOMAIN"/>
    <property type="match status" value="1"/>
</dbReference>
<dbReference type="AlphaFoldDB" id="A0A3D8S3X3"/>
<proteinExistence type="predicted"/>
<protein>
    <recommendedName>
        <fullName evidence="3">LysM domain-containing protein</fullName>
    </recommendedName>
</protein>
<dbReference type="InterPro" id="IPR052210">
    <property type="entry name" value="LysM1-like"/>
</dbReference>
<evidence type="ECO:0000313" key="1">
    <source>
        <dbReference type="EMBL" id="RDW80989.1"/>
    </source>
</evidence>
<dbReference type="Gene3D" id="3.10.350.10">
    <property type="entry name" value="LysM domain"/>
    <property type="match status" value="1"/>
</dbReference>
<dbReference type="InterPro" id="IPR036779">
    <property type="entry name" value="LysM_dom_sf"/>
</dbReference>
<sequence length="300" mass="31206">MIPTVTSSSTTTATCVGQLIQPATSALSCDQLSRKYGITTGDLNVVTGDWDCGFTGPICVPANCTVDYIPFGQTCDTLRTQYSTASGINITASMFLNWNPNIIGLCDRVAGNQYVCKSAPGGTYIPPTSKIVALTATSAYYTTASASNPTSSGTTKSCGKYYNVVAGDNCNVVCLNNGISFTQLRALNTQPMLRPCRSQRTEPAGPAILSSPPVPVLILVPVAAPMATVALLQAIAGTETVTPGHAKMPPPPMEPAGQHTVTTTALQATAAVSQGIVAIQRLTVERGTAIMERVIRTKGA</sequence>
<comment type="caution">
    <text evidence="1">The sequence shown here is derived from an EMBL/GenBank/DDBJ whole genome shotgun (WGS) entry which is preliminary data.</text>
</comment>
<dbReference type="OrthoDB" id="5985073at2759"/>
<accession>A0A3D8S3X3</accession>
<dbReference type="Proteomes" id="UP000256328">
    <property type="component" value="Unassembled WGS sequence"/>
</dbReference>
<evidence type="ECO:0008006" key="3">
    <source>
        <dbReference type="Google" id="ProtNLM"/>
    </source>
</evidence>
<name>A0A3D8S3X3_9HELO</name>